<dbReference type="SUPFAM" id="SSF47090">
    <property type="entry name" value="PGBD-like"/>
    <property type="match status" value="1"/>
</dbReference>
<gene>
    <name evidence="2" type="ORF">GCM10022233_42600</name>
</gene>
<organism evidence="2 3">
    <name type="scientific">Streptomyces shaanxiensis</name>
    <dbReference type="NCBI Taxonomy" id="653357"/>
    <lineage>
        <taxon>Bacteria</taxon>
        <taxon>Bacillati</taxon>
        <taxon>Actinomycetota</taxon>
        <taxon>Actinomycetes</taxon>
        <taxon>Kitasatosporales</taxon>
        <taxon>Streptomycetaceae</taxon>
        <taxon>Streptomyces</taxon>
    </lineage>
</organism>
<keyword evidence="1" id="KW-0732">Signal</keyword>
<evidence type="ECO:0000256" key="1">
    <source>
        <dbReference type="SAM" id="SignalP"/>
    </source>
</evidence>
<feature type="chain" id="PRO_5045555642" description="Peptidoglycan-binding protein" evidence="1">
    <location>
        <begin position="31"/>
        <end position="155"/>
    </location>
</feature>
<reference evidence="3" key="1">
    <citation type="journal article" date="2019" name="Int. J. Syst. Evol. Microbiol.">
        <title>The Global Catalogue of Microorganisms (GCM) 10K type strain sequencing project: providing services to taxonomists for standard genome sequencing and annotation.</title>
        <authorList>
            <consortium name="The Broad Institute Genomics Platform"/>
            <consortium name="The Broad Institute Genome Sequencing Center for Infectious Disease"/>
            <person name="Wu L."/>
            <person name="Ma J."/>
        </authorList>
    </citation>
    <scope>NUCLEOTIDE SEQUENCE [LARGE SCALE GENOMIC DNA]</scope>
    <source>
        <strain evidence="3">JCM 16925</strain>
    </source>
</reference>
<evidence type="ECO:0000313" key="2">
    <source>
        <dbReference type="EMBL" id="GAA4063955.1"/>
    </source>
</evidence>
<name>A0ABP7VCJ3_9ACTN</name>
<evidence type="ECO:0000313" key="3">
    <source>
        <dbReference type="Proteomes" id="UP001499984"/>
    </source>
</evidence>
<accession>A0ABP7VCJ3</accession>
<feature type="signal peptide" evidence="1">
    <location>
        <begin position="1"/>
        <end position="30"/>
    </location>
</feature>
<proteinExistence type="predicted"/>
<evidence type="ECO:0008006" key="4">
    <source>
        <dbReference type="Google" id="ProtNLM"/>
    </source>
</evidence>
<dbReference type="InterPro" id="IPR036365">
    <property type="entry name" value="PGBD-like_sf"/>
</dbReference>
<keyword evidence="3" id="KW-1185">Reference proteome</keyword>
<comment type="caution">
    <text evidence="2">The sequence shown here is derived from an EMBL/GenBank/DDBJ whole genome shotgun (WGS) entry which is preliminary data.</text>
</comment>
<sequence length="155" mass="16051">MRALTKALVSVTTAVGIAAGGLATAGTAMAATPTAPRSAVAASPAAVAAYNNLGLTKYQAYGVQCFLNTSVLVDLEVDGYLGKESWKAIQNFLNNHWDQNLVVDGIVGPATIRGLQYFLKNGGWGYTGALDGIAGSGTRAAFARFGQSSLEQFCE</sequence>
<dbReference type="InterPro" id="IPR036366">
    <property type="entry name" value="PGBDSf"/>
</dbReference>
<dbReference type="Gene3D" id="1.10.101.10">
    <property type="entry name" value="PGBD-like superfamily/PGBD"/>
    <property type="match status" value="1"/>
</dbReference>
<dbReference type="RefSeq" id="WP_345015064.1">
    <property type="nucleotide sequence ID" value="NZ_BAAAZY010000011.1"/>
</dbReference>
<dbReference type="EMBL" id="BAAAZY010000011">
    <property type="protein sequence ID" value="GAA4063955.1"/>
    <property type="molecule type" value="Genomic_DNA"/>
</dbReference>
<dbReference type="Proteomes" id="UP001499984">
    <property type="component" value="Unassembled WGS sequence"/>
</dbReference>
<protein>
    <recommendedName>
        <fullName evidence="4">Peptidoglycan-binding protein</fullName>
    </recommendedName>
</protein>